<accession>A0ABW3J8J3</accession>
<keyword evidence="4" id="KW-1185">Reference proteome</keyword>
<feature type="domain" description="Terminase large subunit gp17-like C-terminal" evidence="2">
    <location>
        <begin position="285"/>
        <end position="415"/>
    </location>
</feature>
<keyword evidence="1" id="KW-1188">Viral release from host cell</keyword>
<evidence type="ECO:0000256" key="1">
    <source>
        <dbReference type="ARBA" id="ARBA00022612"/>
    </source>
</evidence>
<gene>
    <name evidence="3" type="ORF">ACFQ2F_06615</name>
</gene>
<proteinExistence type="predicted"/>
<dbReference type="RefSeq" id="WP_379087507.1">
    <property type="nucleotide sequence ID" value="NZ_JBHTJO010000001.1"/>
</dbReference>
<dbReference type="Gene3D" id="3.40.50.300">
    <property type="entry name" value="P-loop containing nucleotide triphosphate hydrolases"/>
    <property type="match status" value="1"/>
</dbReference>
<name>A0ABW3J8J3_9HYPH</name>
<dbReference type="Proteomes" id="UP001597102">
    <property type="component" value="Unassembled WGS sequence"/>
</dbReference>
<sequence length="430" mass="46710">MRTNSATILRDALSDSIRRGTLKRFLESLSAGELRRLHYDWPLWAREDQLAPEAAQGGGDWTTWLMLGGRGAGKTRAGAEWVRSIAEAPRGAFQPPPRIALIGETFADARSVMVEGVSGLLAVHPPETRPLFEASKQRVTWPNGAVAQLFSAEDPESLRGPQFDAAWADELAKWRRPEATWDMLQFGLRLGERPRQVVTTTPRPLPLIKALLAEPSVAVTRVATAANAVNLAPRFLEAIVGKYRGTRLGRQELMAELLEDRPDALWPRALIEGLRVGEAPALRRIVVAGVSGDGLGYVLKDRTVQGLSPAGWAKAALAAYHAVEADCIVAEVNQGGELVEAVLRQVDRTVPVRSVRATRGKFLRAEPVAALYEQGRVFHVGSLAELEDEMSDFGPDGLSGGRSPDRVDALVWALTALMLQGGGEPRVRGL</sequence>
<reference evidence="4" key="1">
    <citation type="journal article" date="2019" name="Int. J. Syst. Evol. Microbiol.">
        <title>The Global Catalogue of Microorganisms (GCM) 10K type strain sequencing project: providing services to taxonomists for standard genome sequencing and annotation.</title>
        <authorList>
            <consortium name="The Broad Institute Genomics Platform"/>
            <consortium name="The Broad Institute Genome Sequencing Center for Infectious Disease"/>
            <person name="Wu L."/>
            <person name="Ma J."/>
        </authorList>
    </citation>
    <scope>NUCLEOTIDE SEQUENCE [LARGE SCALE GENOMIC DNA]</scope>
    <source>
        <strain evidence="4">CCUG 61697</strain>
    </source>
</reference>
<comment type="caution">
    <text evidence="3">The sequence shown here is derived from an EMBL/GenBank/DDBJ whole genome shotgun (WGS) entry which is preliminary data.</text>
</comment>
<organism evidence="3 4">
    <name type="scientific">Methyloligella solikamskensis</name>
    <dbReference type="NCBI Taxonomy" id="1177756"/>
    <lineage>
        <taxon>Bacteria</taxon>
        <taxon>Pseudomonadati</taxon>
        <taxon>Pseudomonadota</taxon>
        <taxon>Alphaproteobacteria</taxon>
        <taxon>Hyphomicrobiales</taxon>
        <taxon>Hyphomicrobiaceae</taxon>
        <taxon>Methyloligella</taxon>
    </lineage>
</organism>
<evidence type="ECO:0000313" key="4">
    <source>
        <dbReference type="Proteomes" id="UP001597102"/>
    </source>
</evidence>
<dbReference type="InterPro" id="IPR027417">
    <property type="entry name" value="P-loop_NTPase"/>
</dbReference>
<protein>
    <submittedName>
        <fullName evidence="3">DNA-packaging protein</fullName>
    </submittedName>
</protein>
<dbReference type="Pfam" id="PF17289">
    <property type="entry name" value="Terminase_6C"/>
    <property type="match status" value="1"/>
</dbReference>
<evidence type="ECO:0000313" key="3">
    <source>
        <dbReference type="EMBL" id="MFD0986768.1"/>
    </source>
</evidence>
<dbReference type="EMBL" id="JBHTJO010000001">
    <property type="protein sequence ID" value="MFD0986768.1"/>
    <property type="molecule type" value="Genomic_DNA"/>
</dbReference>
<dbReference type="Pfam" id="PF03237">
    <property type="entry name" value="Terminase_6N"/>
    <property type="match status" value="1"/>
</dbReference>
<evidence type="ECO:0000259" key="2">
    <source>
        <dbReference type="Pfam" id="PF17289"/>
    </source>
</evidence>
<dbReference type="InterPro" id="IPR035421">
    <property type="entry name" value="Terminase_6C"/>
</dbReference>